<proteinExistence type="predicted"/>
<dbReference type="Pfam" id="PF12680">
    <property type="entry name" value="SnoaL_2"/>
    <property type="match status" value="1"/>
</dbReference>
<feature type="domain" description="SnoaL-like" evidence="1">
    <location>
        <begin position="11"/>
        <end position="112"/>
    </location>
</feature>
<comment type="caution">
    <text evidence="2">The sequence shown here is derived from an EMBL/GenBank/DDBJ whole genome shotgun (WGS) entry which is preliminary data.</text>
</comment>
<evidence type="ECO:0000313" key="2">
    <source>
        <dbReference type="EMBL" id="KJH73070.1"/>
    </source>
</evidence>
<name>A0A0D8ZWD7_9CYAN</name>
<dbReference type="AlphaFoldDB" id="A0A0D8ZWD7"/>
<dbReference type="OrthoDB" id="459617at2"/>
<dbReference type="InterPro" id="IPR037401">
    <property type="entry name" value="SnoaL-like"/>
</dbReference>
<keyword evidence="2" id="KW-0413">Isomerase</keyword>
<evidence type="ECO:0000259" key="1">
    <source>
        <dbReference type="Pfam" id="PF12680"/>
    </source>
</evidence>
<dbReference type="EMBL" id="JYON01000002">
    <property type="protein sequence ID" value="KJH73070.1"/>
    <property type="molecule type" value="Genomic_DNA"/>
</dbReference>
<dbReference type="Proteomes" id="UP000032452">
    <property type="component" value="Unassembled WGS sequence"/>
</dbReference>
<dbReference type="RefSeq" id="WP_045053165.1">
    <property type="nucleotide sequence ID" value="NZ_CAWMDP010000059.1"/>
</dbReference>
<accession>A0A0D8ZWD7</accession>
<protein>
    <submittedName>
        <fullName evidence="2">Ketosteroid isomerase</fullName>
    </submittedName>
</protein>
<evidence type="ECO:0000313" key="3">
    <source>
        <dbReference type="Proteomes" id="UP000032452"/>
    </source>
</evidence>
<sequence length="128" mass="14530">MSTEMQKAAIAQYYANLSAMNREGWLEILAVDAVIYDPVGKPPLRVREDSPKFFDLLEKFYKQFAIVQDCVFIIGQEAAVKWTMQVVAKNERTAKTEGISVFEFNEQGKIAKIQSYWDEATIKAQLAG</sequence>
<dbReference type="InterPro" id="IPR032710">
    <property type="entry name" value="NTF2-like_dom_sf"/>
</dbReference>
<dbReference type="SUPFAM" id="SSF54427">
    <property type="entry name" value="NTF2-like"/>
    <property type="match status" value="1"/>
</dbReference>
<dbReference type="Gene3D" id="3.10.450.50">
    <property type="match status" value="1"/>
</dbReference>
<keyword evidence="3" id="KW-1185">Reference proteome</keyword>
<reference evidence="2 3" key="1">
    <citation type="submission" date="2015-02" db="EMBL/GenBank/DDBJ databases">
        <title>Draft genome of a novel marine cyanobacterium (Chroococcales) isolated from South Atlantic Ocean.</title>
        <authorList>
            <person name="Rigonato J."/>
            <person name="Alvarenga D.O."/>
            <person name="Branco L.H."/>
            <person name="Varani A.M."/>
            <person name="Brandini F.P."/>
            <person name="Fiore M.F."/>
        </authorList>
    </citation>
    <scope>NUCLEOTIDE SEQUENCE [LARGE SCALE GENOMIC DNA]</scope>
    <source>
        <strain evidence="2 3">CENA595</strain>
    </source>
</reference>
<dbReference type="STRING" id="1618023.UH38_03115"/>
<dbReference type="GO" id="GO:0016853">
    <property type="term" value="F:isomerase activity"/>
    <property type="evidence" value="ECO:0007669"/>
    <property type="project" value="UniProtKB-KW"/>
</dbReference>
<gene>
    <name evidence="2" type="ORF">UH38_03115</name>
</gene>
<organism evidence="2 3">
    <name type="scientific">Aliterella atlantica CENA595</name>
    <dbReference type="NCBI Taxonomy" id="1618023"/>
    <lineage>
        <taxon>Bacteria</taxon>
        <taxon>Bacillati</taxon>
        <taxon>Cyanobacteriota</taxon>
        <taxon>Cyanophyceae</taxon>
        <taxon>Chroococcidiopsidales</taxon>
        <taxon>Aliterellaceae</taxon>
        <taxon>Aliterella</taxon>
    </lineage>
</organism>